<reference evidence="1" key="1">
    <citation type="submission" date="2022-02" db="EMBL/GenBank/DDBJ databases">
        <title>Plant Genome Project.</title>
        <authorList>
            <person name="Zhang R.-G."/>
        </authorList>
    </citation>
    <scope>NUCLEOTIDE SEQUENCE</scope>
    <source>
        <strain evidence="1">AT1</strain>
    </source>
</reference>
<organism evidence="1 2">
    <name type="scientific">Rhododendron molle</name>
    <name type="common">Chinese azalea</name>
    <name type="synonym">Azalea mollis</name>
    <dbReference type="NCBI Taxonomy" id="49168"/>
    <lineage>
        <taxon>Eukaryota</taxon>
        <taxon>Viridiplantae</taxon>
        <taxon>Streptophyta</taxon>
        <taxon>Embryophyta</taxon>
        <taxon>Tracheophyta</taxon>
        <taxon>Spermatophyta</taxon>
        <taxon>Magnoliopsida</taxon>
        <taxon>eudicotyledons</taxon>
        <taxon>Gunneridae</taxon>
        <taxon>Pentapetalae</taxon>
        <taxon>asterids</taxon>
        <taxon>Ericales</taxon>
        <taxon>Ericaceae</taxon>
        <taxon>Ericoideae</taxon>
        <taxon>Rhodoreae</taxon>
        <taxon>Rhododendron</taxon>
    </lineage>
</organism>
<keyword evidence="2" id="KW-1185">Reference proteome</keyword>
<dbReference type="Proteomes" id="UP001062846">
    <property type="component" value="Chromosome 4"/>
</dbReference>
<proteinExistence type="predicted"/>
<sequence>MKQDSANQVWNPKPGSQASTVLLKPKKRPLGAVEENIRVYLTRTQILTIKNKEYNRVTSAHQYIMGVKTFILFRRKVRPLGTQRSIMKGEKMIWAVLQEEIGGKEIKYLGQQFIPPCICGTIETDSSSRCRSPFVASRGETAKPSLMV</sequence>
<gene>
    <name evidence="1" type="ORF">RHMOL_Rhmol04G0270900</name>
</gene>
<evidence type="ECO:0000313" key="2">
    <source>
        <dbReference type="Proteomes" id="UP001062846"/>
    </source>
</evidence>
<protein>
    <submittedName>
        <fullName evidence="1">Uncharacterized protein</fullName>
    </submittedName>
</protein>
<dbReference type="EMBL" id="CM046391">
    <property type="protein sequence ID" value="KAI8560605.1"/>
    <property type="molecule type" value="Genomic_DNA"/>
</dbReference>
<accession>A0ACC0P522</accession>
<name>A0ACC0P522_RHOML</name>
<evidence type="ECO:0000313" key="1">
    <source>
        <dbReference type="EMBL" id="KAI8560605.1"/>
    </source>
</evidence>
<comment type="caution">
    <text evidence="1">The sequence shown here is derived from an EMBL/GenBank/DDBJ whole genome shotgun (WGS) entry which is preliminary data.</text>
</comment>